<name>A0A6A0AH70_HAELA</name>
<feature type="non-terminal residue" evidence="2">
    <location>
        <position position="1"/>
    </location>
</feature>
<feature type="non-terminal residue" evidence="2">
    <location>
        <position position="24"/>
    </location>
</feature>
<dbReference type="EMBL" id="BLLF01006490">
    <property type="protein sequence ID" value="GFH32300.1"/>
    <property type="molecule type" value="Genomic_DNA"/>
</dbReference>
<organism evidence="2 3">
    <name type="scientific">Haematococcus lacustris</name>
    <name type="common">Green alga</name>
    <name type="synonym">Haematococcus pluvialis</name>
    <dbReference type="NCBI Taxonomy" id="44745"/>
    <lineage>
        <taxon>Eukaryota</taxon>
        <taxon>Viridiplantae</taxon>
        <taxon>Chlorophyta</taxon>
        <taxon>core chlorophytes</taxon>
        <taxon>Chlorophyceae</taxon>
        <taxon>CS clade</taxon>
        <taxon>Chlamydomonadales</taxon>
        <taxon>Haematococcaceae</taxon>
        <taxon>Haematococcus</taxon>
    </lineage>
</organism>
<proteinExistence type="predicted"/>
<evidence type="ECO:0000313" key="3">
    <source>
        <dbReference type="Proteomes" id="UP000485058"/>
    </source>
</evidence>
<reference evidence="2 3" key="1">
    <citation type="submission" date="2020-02" db="EMBL/GenBank/DDBJ databases">
        <title>Draft genome sequence of Haematococcus lacustris strain NIES-144.</title>
        <authorList>
            <person name="Morimoto D."/>
            <person name="Nakagawa S."/>
            <person name="Yoshida T."/>
            <person name="Sawayama S."/>
        </authorList>
    </citation>
    <scope>NUCLEOTIDE SEQUENCE [LARGE SCALE GENOMIC DNA]</scope>
    <source>
        <strain evidence="2 3">NIES-144</strain>
    </source>
</reference>
<protein>
    <submittedName>
        <fullName evidence="2">Uncharacterized protein</fullName>
    </submittedName>
</protein>
<feature type="region of interest" description="Disordered" evidence="1">
    <location>
        <begin position="1"/>
        <end position="24"/>
    </location>
</feature>
<gene>
    <name evidence="2" type="ORF">HaLaN_31497</name>
</gene>
<sequence>MGQGMRHHQAWQPSWPRPWHLRPP</sequence>
<evidence type="ECO:0000313" key="2">
    <source>
        <dbReference type="EMBL" id="GFH32300.1"/>
    </source>
</evidence>
<dbReference type="Proteomes" id="UP000485058">
    <property type="component" value="Unassembled WGS sequence"/>
</dbReference>
<comment type="caution">
    <text evidence="2">The sequence shown here is derived from an EMBL/GenBank/DDBJ whole genome shotgun (WGS) entry which is preliminary data.</text>
</comment>
<evidence type="ECO:0000256" key="1">
    <source>
        <dbReference type="SAM" id="MobiDB-lite"/>
    </source>
</evidence>
<accession>A0A6A0AH70</accession>
<dbReference type="AlphaFoldDB" id="A0A6A0AH70"/>
<keyword evidence="3" id="KW-1185">Reference proteome</keyword>